<gene>
    <name evidence="2" type="ORF">Taro_009041</name>
</gene>
<reference evidence="2" key="1">
    <citation type="submission" date="2017-07" db="EMBL/GenBank/DDBJ databases">
        <title>Taro Niue Genome Assembly and Annotation.</title>
        <authorList>
            <person name="Atibalentja N."/>
            <person name="Keating K."/>
            <person name="Fields C.J."/>
        </authorList>
    </citation>
    <scope>NUCLEOTIDE SEQUENCE</scope>
    <source>
        <strain evidence="2">Niue_2</strain>
        <tissue evidence="2">Leaf</tissue>
    </source>
</reference>
<feature type="compositionally biased region" description="Basic residues" evidence="1">
    <location>
        <begin position="79"/>
        <end position="95"/>
    </location>
</feature>
<feature type="compositionally biased region" description="Polar residues" evidence="1">
    <location>
        <begin position="53"/>
        <end position="69"/>
    </location>
</feature>
<feature type="compositionally biased region" description="Polar residues" evidence="1">
    <location>
        <begin position="136"/>
        <end position="145"/>
    </location>
</feature>
<dbReference type="Proteomes" id="UP000652761">
    <property type="component" value="Unassembled WGS sequence"/>
</dbReference>
<evidence type="ECO:0000313" key="2">
    <source>
        <dbReference type="EMBL" id="MQL76643.1"/>
    </source>
</evidence>
<feature type="compositionally biased region" description="Basic and acidic residues" evidence="1">
    <location>
        <begin position="113"/>
        <end position="127"/>
    </location>
</feature>
<sequence>MLQHTWSTKPRNQRLTPATRRGAQMERQPHRCRATHNPARTAENTSRKLHGCSHQQTSLLGPTHQQLTLSPPRPDRGRSCRQQHKKHLTTNHKSQRNGLTLLAAASTGSRGWGSHETETTSERDKPSSAKHRANRRGSTTRTTPNRWLVAHDKPSKREARTDPQRVVGKPATYGKSGVSKHYQLAQKPVALLIID</sequence>
<name>A0A843U597_COLES</name>
<organism evidence="2 3">
    <name type="scientific">Colocasia esculenta</name>
    <name type="common">Wild taro</name>
    <name type="synonym">Arum esculentum</name>
    <dbReference type="NCBI Taxonomy" id="4460"/>
    <lineage>
        <taxon>Eukaryota</taxon>
        <taxon>Viridiplantae</taxon>
        <taxon>Streptophyta</taxon>
        <taxon>Embryophyta</taxon>
        <taxon>Tracheophyta</taxon>
        <taxon>Spermatophyta</taxon>
        <taxon>Magnoliopsida</taxon>
        <taxon>Liliopsida</taxon>
        <taxon>Araceae</taxon>
        <taxon>Aroideae</taxon>
        <taxon>Colocasieae</taxon>
        <taxon>Colocasia</taxon>
    </lineage>
</organism>
<feature type="region of interest" description="Disordered" evidence="1">
    <location>
        <begin position="1"/>
        <end position="175"/>
    </location>
</feature>
<dbReference type="EMBL" id="NMUH01000310">
    <property type="protein sequence ID" value="MQL76643.1"/>
    <property type="molecule type" value="Genomic_DNA"/>
</dbReference>
<comment type="caution">
    <text evidence="2">The sequence shown here is derived from an EMBL/GenBank/DDBJ whole genome shotgun (WGS) entry which is preliminary data.</text>
</comment>
<evidence type="ECO:0000256" key="1">
    <source>
        <dbReference type="SAM" id="MobiDB-lite"/>
    </source>
</evidence>
<protein>
    <submittedName>
        <fullName evidence="2">Uncharacterized protein</fullName>
    </submittedName>
</protein>
<dbReference type="AlphaFoldDB" id="A0A843U597"/>
<keyword evidence="3" id="KW-1185">Reference proteome</keyword>
<feature type="compositionally biased region" description="Polar residues" evidence="1">
    <location>
        <begin position="1"/>
        <end position="16"/>
    </location>
</feature>
<accession>A0A843U597</accession>
<feature type="compositionally biased region" description="Basic and acidic residues" evidence="1">
    <location>
        <begin position="149"/>
        <end position="163"/>
    </location>
</feature>
<evidence type="ECO:0000313" key="3">
    <source>
        <dbReference type="Proteomes" id="UP000652761"/>
    </source>
</evidence>
<proteinExistence type="predicted"/>